<keyword evidence="3" id="KW-0687">Ribonucleoprotein</keyword>
<dbReference type="SUPFAM" id="SSF160369">
    <property type="entry name" value="Ribosomal protein L10-like"/>
    <property type="match status" value="1"/>
</dbReference>
<organism evidence="5">
    <name type="scientific">uncultured korarchaeote</name>
    <dbReference type="NCBI Taxonomy" id="161241"/>
    <lineage>
        <taxon>Archaea</taxon>
        <taxon>Thermoproteota</taxon>
        <taxon>environmental samples</taxon>
    </lineage>
</organism>
<dbReference type="InterPro" id="IPR050323">
    <property type="entry name" value="Ribosomal_protein_uL10"/>
</dbReference>
<dbReference type="GO" id="GO:0022625">
    <property type="term" value="C:cytosolic large ribosomal subunit"/>
    <property type="evidence" value="ECO:0007669"/>
    <property type="project" value="TreeGrafter"/>
</dbReference>
<name>A0A1L2JKB6_9CREN</name>
<dbReference type="InterPro" id="IPR043141">
    <property type="entry name" value="Ribosomal_uL10-like_sf"/>
</dbReference>
<dbReference type="Gene3D" id="3.90.105.20">
    <property type="match status" value="1"/>
</dbReference>
<dbReference type="InterPro" id="IPR040637">
    <property type="entry name" value="Ribosomal_uL10-like_insert"/>
</dbReference>
<evidence type="ECO:0000256" key="2">
    <source>
        <dbReference type="ARBA" id="ARBA00022980"/>
    </source>
</evidence>
<dbReference type="InterPro" id="IPR043164">
    <property type="entry name" value="Ribosomal_uL10-like_insert_sf"/>
</dbReference>
<dbReference type="AlphaFoldDB" id="A0A1L2JKB6"/>
<dbReference type="PANTHER" id="PTHR45699:SF3">
    <property type="entry name" value="LARGE RIBOSOMAL SUBUNIT PROTEIN UL10"/>
    <property type="match status" value="1"/>
</dbReference>
<evidence type="ECO:0000256" key="1">
    <source>
        <dbReference type="ARBA" id="ARBA00008889"/>
    </source>
</evidence>
<sequence length="278" mass="31279">MRKEEKAKIMEQVINDIKSHKYSYFCDFYRLPANVFQAIRRDLSGRAKIYVARKKLVELSLRKAGLDNVAKRLPSNIALLFSDIPPGEMWRILKDREVELYVKRGEVAQDDIVIPEGPTELSPGKAREIRSLGIETAIIKGKLTVKKAATVVKKGEKVSRVIAGLLRALDIKPVKAWLRISVAMDDEGIIYTPDVMSLTPDDIKQRVMDAFERAFRISYNIRIVNKYTLPIMLSEASLKGRMLGIQIGFPANEILPDLIGLARIRAMALKSMVEGQAG</sequence>
<feature type="domain" description="Large ribosomal subunit protein uL10-like insertion" evidence="4">
    <location>
        <begin position="103"/>
        <end position="171"/>
    </location>
</feature>
<evidence type="ECO:0000256" key="3">
    <source>
        <dbReference type="ARBA" id="ARBA00023274"/>
    </source>
</evidence>
<dbReference type="GO" id="GO:0003735">
    <property type="term" value="F:structural constituent of ribosome"/>
    <property type="evidence" value="ECO:0007669"/>
    <property type="project" value="TreeGrafter"/>
</dbReference>
<dbReference type="GO" id="GO:0070180">
    <property type="term" value="F:large ribosomal subunit rRNA binding"/>
    <property type="evidence" value="ECO:0007669"/>
    <property type="project" value="TreeGrafter"/>
</dbReference>
<evidence type="ECO:0000259" key="4">
    <source>
        <dbReference type="Pfam" id="PF17777"/>
    </source>
</evidence>
<comment type="similarity">
    <text evidence="1">Belongs to the universal ribosomal protein uL10 family.</text>
</comment>
<dbReference type="GO" id="GO:0002181">
    <property type="term" value="P:cytoplasmic translation"/>
    <property type="evidence" value="ECO:0007669"/>
    <property type="project" value="TreeGrafter"/>
</dbReference>
<protein>
    <submittedName>
        <fullName evidence="5">Ribosomal protein L10</fullName>
    </submittedName>
</protein>
<dbReference type="PANTHER" id="PTHR45699">
    <property type="entry name" value="60S ACIDIC RIBOSOMAL PROTEIN P0"/>
    <property type="match status" value="1"/>
</dbReference>
<reference evidence="5" key="1">
    <citation type="journal article" date="2017" name="Nature">
        <title>Metagenomic exploration of ASGARD archaea illuminates the origin of cellular complexity in eukaryotes.</title>
        <authorList>
            <person name="Zaremba-Niedzwiedzka K."/>
            <person name="Caceres E.F."/>
            <person name="Saw J.H.W."/>
            <person name="Backstrom D."/>
            <person name="Juzokaite L."/>
            <person name="Vancaester E."/>
            <person name="Seitz K.W."/>
            <person name="Anantharaman K."/>
            <person name="Starnawski P."/>
            <person name="Kjeldsen K.U."/>
            <person name="Stott M.B."/>
            <person name="Nunoura T."/>
            <person name="Banfield J.F."/>
            <person name="Schramm A."/>
            <person name="Baker B.J."/>
            <person name="Spang A."/>
            <person name="Ettema T.J.G."/>
        </authorList>
    </citation>
    <scope>NUCLEOTIDE SEQUENCE</scope>
    <source>
        <strain evidence="5">TIV_1</strain>
    </source>
</reference>
<accession>A0A1L2JKB6</accession>
<proteinExistence type="inferred from homology"/>
<dbReference type="Gene3D" id="3.30.70.1730">
    <property type="match status" value="1"/>
</dbReference>
<dbReference type="GO" id="GO:0000027">
    <property type="term" value="P:ribosomal large subunit assembly"/>
    <property type="evidence" value="ECO:0007669"/>
    <property type="project" value="TreeGrafter"/>
</dbReference>
<dbReference type="Gene3D" id="6.10.140.760">
    <property type="match status" value="1"/>
</dbReference>
<keyword evidence="2 5" id="KW-0689">Ribosomal protein</keyword>
<dbReference type="EMBL" id="KX765083">
    <property type="protein sequence ID" value="AOZ56169.1"/>
    <property type="molecule type" value="Genomic_DNA"/>
</dbReference>
<dbReference type="Pfam" id="PF17777">
    <property type="entry name" value="RL10P_insert"/>
    <property type="match status" value="1"/>
</dbReference>
<dbReference type="InterPro" id="IPR001790">
    <property type="entry name" value="Ribosomal_uL10"/>
</dbReference>
<dbReference type="Pfam" id="PF00466">
    <property type="entry name" value="Ribosomal_L10"/>
    <property type="match status" value="1"/>
</dbReference>
<evidence type="ECO:0000313" key="5">
    <source>
        <dbReference type="EMBL" id="AOZ56169.1"/>
    </source>
</evidence>